<gene>
    <name evidence="2" type="ORF">EDC35_104191</name>
</gene>
<dbReference type="OrthoDB" id="5767084at2"/>
<dbReference type="AlphaFoldDB" id="A0A4R3N0C3"/>
<protein>
    <submittedName>
        <fullName evidence="2">Uncharacterized protein</fullName>
    </submittedName>
</protein>
<comment type="caution">
    <text evidence="2">The sequence shown here is derived from an EMBL/GenBank/DDBJ whole genome shotgun (WGS) entry which is preliminary data.</text>
</comment>
<dbReference type="EMBL" id="SMAO01000004">
    <property type="protein sequence ID" value="TCT21336.1"/>
    <property type="molecule type" value="Genomic_DNA"/>
</dbReference>
<feature type="compositionally biased region" description="Pro residues" evidence="1">
    <location>
        <begin position="11"/>
        <end position="22"/>
    </location>
</feature>
<feature type="region of interest" description="Disordered" evidence="1">
    <location>
        <begin position="1"/>
        <end position="25"/>
    </location>
</feature>
<proteinExistence type="predicted"/>
<dbReference type="Proteomes" id="UP000295717">
    <property type="component" value="Unassembled WGS sequence"/>
</dbReference>
<evidence type="ECO:0000313" key="2">
    <source>
        <dbReference type="EMBL" id="TCT21336.1"/>
    </source>
</evidence>
<evidence type="ECO:0000313" key="3">
    <source>
        <dbReference type="Proteomes" id="UP000295717"/>
    </source>
</evidence>
<reference evidence="2 3" key="1">
    <citation type="submission" date="2019-03" db="EMBL/GenBank/DDBJ databases">
        <title>Genomic Encyclopedia of Type Strains, Phase IV (KMG-IV): sequencing the most valuable type-strain genomes for metagenomic binning, comparative biology and taxonomic classification.</title>
        <authorList>
            <person name="Goeker M."/>
        </authorList>
    </citation>
    <scope>NUCLEOTIDE SEQUENCE [LARGE SCALE GENOMIC DNA]</scope>
    <source>
        <strain evidence="2 3">DSM 13587</strain>
    </source>
</reference>
<sequence>MTFARHAEQTPPTPDLAPPTSPLTPVFPLSIPDTRVVLHDGAPGEVRARWFLRASDVIGIGGDFPAAGGQPQPVLRLLRLDEDGAAEPVATVRLRLAGRGGTGQSGFQVGREGARFAAELGLVNEDGGWLLLARSNRFQHAPGIGLAFPAHATGDGVQEAVRFDETRPSAPILSATHQSLASVAADPVCLVTAGGTAAPSIDSDAMMRRLDRQSTIPTLIYGQPVVPAAGLLIEAELRIQGWAAPNTRIDLFGHPYFVGPGGRFQFVLKVDDPALLRQALALHPPDELFSPRDD</sequence>
<organism evidence="2 3">
    <name type="scientific">Thiobaca trueperi</name>
    <dbReference type="NCBI Taxonomy" id="127458"/>
    <lineage>
        <taxon>Bacteria</taxon>
        <taxon>Pseudomonadati</taxon>
        <taxon>Pseudomonadota</taxon>
        <taxon>Gammaproteobacteria</taxon>
        <taxon>Chromatiales</taxon>
        <taxon>Chromatiaceae</taxon>
        <taxon>Thiobaca</taxon>
    </lineage>
</organism>
<keyword evidence="3" id="KW-1185">Reference proteome</keyword>
<name>A0A4R3N0C3_9GAMM</name>
<accession>A0A4R3N0C3</accession>
<dbReference type="RefSeq" id="WP_132976936.1">
    <property type="nucleotide sequence ID" value="NZ_SMAO01000004.1"/>
</dbReference>
<evidence type="ECO:0000256" key="1">
    <source>
        <dbReference type="SAM" id="MobiDB-lite"/>
    </source>
</evidence>